<dbReference type="Gene3D" id="2.130.10.10">
    <property type="entry name" value="YVTN repeat-like/Quinoprotein amine dehydrogenase"/>
    <property type="match status" value="1"/>
</dbReference>
<dbReference type="Pfam" id="PF00404">
    <property type="entry name" value="Dockerin_1"/>
    <property type="match status" value="1"/>
</dbReference>
<dbReference type="GO" id="GO:0000272">
    <property type="term" value="P:polysaccharide catabolic process"/>
    <property type="evidence" value="ECO:0007669"/>
    <property type="project" value="InterPro"/>
</dbReference>
<dbReference type="InterPro" id="IPR015943">
    <property type="entry name" value="WD40/YVTN_repeat-like_dom_sf"/>
</dbReference>
<dbReference type="Gene3D" id="1.10.1330.10">
    <property type="entry name" value="Dockerin domain"/>
    <property type="match status" value="1"/>
</dbReference>
<dbReference type="CDD" id="cd14256">
    <property type="entry name" value="Dockerin_I"/>
    <property type="match status" value="1"/>
</dbReference>
<dbReference type="Proteomes" id="UP001198220">
    <property type="component" value="Unassembled WGS sequence"/>
</dbReference>
<dbReference type="SUPFAM" id="SSF50998">
    <property type="entry name" value="Quinoprotein alcohol dehydrogenase-like"/>
    <property type="match status" value="1"/>
</dbReference>
<name>A0AAE3AB73_9FIRM</name>
<reference evidence="4 5" key="1">
    <citation type="submission" date="2021-10" db="EMBL/GenBank/DDBJ databases">
        <title>Anaerobic single-cell dispensing facilitates the cultivation of human gut bacteria.</title>
        <authorList>
            <person name="Afrizal A."/>
        </authorList>
    </citation>
    <scope>NUCLEOTIDE SEQUENCE [LARGE SCALE GENOMIC DNA]</scope>
    <source>
        <strain evidence="4 5">CLA-AA-H276</strain>
    </source>
</reference>
<feature type="chain" id="PRO_5042119866" evidence="2">
    <location>
        <begin position="30"/>
        <end position="1044"/>
    </location>
</feature>
<sequence length="1044" mass="113108">MKRKTCASVLALILTCAMVTGSLPVEANAAEAAAASELTAVQDESQEQAEVTDETKEAGDETAGEQEQVTEPGQEEEKQEEQTTEPAQGEEEQKEQTTEPGQGKEKQEEQTTEPGQEEVKQEEQTAESGQEEQITETVDDQAAFDDQAAPIAVQARNTQYLDSVAIYETLYSNGTLADEMELEKCDENEYNLYTYDIQTASPFLVTALSDEAPDDTVVTAKWTQMITGKEQTPTLTPGTAKQLNCITKSATTTGQDVTVTASSADEGESQTVTIHVLRKPCLQTLSIANKSGEAIEIDNGFKWNANTSYIKTWQNMTATTKADTAVFTAAQHTDITDQTYQILYNGNADQNEIPLSIGENAVTITVVNKEGITNTYKVTITREEDAGTGNVSFETDPEDALVVVKDKNGDRVWPDHDKTWTLQIGDTYSYVVTKNGYIGQKNNFVAKAGTAEITLERATDNNDIDKTIYAQWGNFRNGDDELGITTSKTPYNPDDAELLWAVKYGTGWAAAPGSPIMVDGDLVTYTGSTIRKLDRNTGAVVAEGTMVGSSSFSIVPATYGDGMIFVGLSNGRIQAFNAKDLTSLWVYQNDLKGQPNCPITYKDGYIYAGFWNSEEKDANFACISVTDEDSSKATEAKVASWTYKRAGGFYWAGAYVTDKFAVVGTDDGASGYSTEGASLLVFDRETGELVDSWDGIRGDIRSNISHDPESDRVFFTSKGGVLCNAQIDWETGKITDKQSVVIVGAKGNEYAMSTCTPSVYNGRIYIGIAGTSQFGANSGHAIGVYDLNEDGSMTQAYAYAILGYPQTSAMVTTGYVDEDGYVYIYLPYNYTPGGVSVLKDKKGQTEPLTTTDSGYSEVFTPVSPLAQYCICSTIADEYGTLYYKNDSCYMMAITSKVESIEVTEEPTSITEKNGTITAEGLKVVSNLKNGEQRDISDDVKVTKQDDGTYLVTYTYGFDNANYGLKTLTTTFGKSTVVYGDVNGDGKINSGDAALTYAYVNGKIKFKEGQLKAADVNGDGKINSGDAALIYARVNGKIETFPAAK</sequence>
<dbReference type="EMBL" id="JAJEPS010000034">
    <property type="protein sequence ID" value="MCC2127827.1"/>
    <property type="molecule type" value="Genomic_DNA"/>
</dbReference>
<feature type="region of interest" description="Disordered" evidence="1">
    <location>
        <begin position="35"/>
        <end position="135"/>
    </location>
</feature>
<comment type="caution">
    <text evidence="4">The sequence shown here is derived from an EMBL/GenBank/DDBJ whole genome shotgun (WGS) entry which is preliminary data.</text>
</comment>
<evidence type="ECO:0000259" key="3">
    <source>
        <dbReference type="PROSITE" id="PS51766"/>
    </source>
</evidence>
<dbReference type="GO" id="GO:0004553">
    <property type="term" value="F:hydrolase activity, hydrolyzing O-glycosyl compounds"/>
    <property type="evidence" value="ECO:0007669"/>
    <property type="project" value="InterPro"/>
</dbReference>
<dbReference type="AlphaFoldDB" id="A0AAE3AB73"/>
<proteinExistence type="predicted"/>
<keyword evidence="5" id="KW-1185">Reference proteome</keyword>
<dbReference type="RefSeq" id="WP_308460348.1">
    <property type="nucleotide sequence ID" value="NZ_JAJEPS010000034.1"/>
</dbReference>
<protein>
    <submittedName>
        <fullName evidence="4">Dockerin type I domain-containing protein</fullName>
    </submittedName>
</protein>
<organism evidence="4 5">
    <name type="scientific">Hominiventricola filiformis</name>
    <dbReference type="NCBI Taxonomy" id="2885352"/>
    <lineage>
        <taxon>Bacteria</taxon>
        <taxon>Bacillati</taxon>
        <taxon>Bacillota</taxon>
        <taxon>Clostridia</taxon>
        <taxon>Lachnospirales</taxon>
        <taxon>Lachnospiraceae</taxon>
        <taxon>Hominiventricola</taxon>
    </lineage>
</organism>
<dbReference type="InterPro" id="IPR016134">
    <property type="entry name" value="Dockerin_dom"/>
</dbReference>
<dbReference type="SMART" id="SM00564">
    <property type="entry name" value="PQQ"/>
    <property type="match status" value="2"/>
</dbReference>
<dbReference type="SUPFAM" id="SSF63446">
    <property type="entry name" value="Type I dockerin domain"/>
    <property type="match status" value="1"/>
</dbReference>
<dbReference type="InterPro" id="IPR011047">
    <property type="entry name" value="Quinoprotein_ADH-like_sf"/>
</dbReference>
<dbReference type="InterPro" id="IPR018391">
    <property type="entry name" value="PQQ_b-propeller_rpt"/>
</dbReference>
<feature type="domain" description="Dockerin" evidence="3">
    <location>
        <begin position="974"/>
        <end position="1042"/>
    </location>
</feature>
<feature type="compositionally biased region" description="Basic and acidic residues" evidence="1">
    <location>
        <begin position="94"/>
        <end position="109"/>
    </location>
</feature>
<dbReference type="InterPro" id="IPR036439">
    <property type="entry name" value="Dockerin_dom_sf"/>
</dbReference>
<evidence type="ECO:0000313" key="4">
    <source>
        <dbReference type="EMBL" id="MCC2127827.1"/>
    </source>
</evidence>
<evidence type="ECO:0000256" key="2">
    <source>
        <dbReference type="SAM" id="SignalP"/>
    </source>
</evidence>
<evidence type="ECO:0000256" key="1">
    <source>
        <dbReference type="SAM" id="MobiDB-lite"/>
    </source>
</evidence>
<dbReference type="InterPro" id="IPR002372">
    <property type="entry name" value="PQQ_rpt_dom"/>
</dbReference>
<accession>A0AAE3AB73</accession>
<feature type="compositionally biased region" description="Acidic residues" evidence="1">
    <location>
        <begin position="73"/>
        <end position="93"/>
    </location>
</feature>
<dbReference type="InterPro" id="IPR002105">
    <property type="entry name" value="Dockerin_1_rpt"/>
</dbReference>
<gene>
    <name evidence="4" type="ORF">LKD36_16945</name>
</gene>
<dbReference type="PROSITE" id="PS51766">
    <property type="entry name" value="DOCKERIN"/>
    <property type="match status" value="1"/>
</dbReference>
<dbReference type="Pfam" id="PF13360">
    <property type="entry name" value="PQQ_2"/>
    <property type="match status" value="1"/>
</dbReference>
<evidence type="ECO:0000313" key="5">
    <source>
        <dbReference type="Proteomes" id="UP001198220"/>
    </source>
</evidence>
<feature type="signal peptide" evidence="2">
    <location>
        <begin position="1"/>
        <end position="29"/>
    </location>
</feature>
<keyword evidence="2" id="KW-0732">Signal</keyword>